<dbReference type="InterPro" id="IPR012675">
    <property type="entry name" value="Beta-grasp_dom_sf"/>
</dbReference>
<dbReference type="Proteomes" id="UP000010744">
    <property type="component" value="Unassembled WGS sequence"/>
</dbReference>
<dbReference type="Pfam" id="PF00970">
    <property type="entry name" value="FAD_binding_6"/>
    <property type="match status" value="1"/>
</dbReference>
<evidence type="ECO:0000259" key="10">
    <source>
        <dbReference type="PROSITE" id="PS51384"/>
    </source>
</evidence>
<dbReference type="CDD" id="cd00207">
    <property type="entry name" value="fer2"/>
    <property type="match status" value="1"/>
</dbReference>
<evidence type="ECO:0000256" key="8">
    <source>
        <dbReference type="ARBA" id="ARBA00023014"/>
    </source>
</evidence>
<keyword evidence="2" id="KW-0285">Flavoprotein</keyword>
<feature type="domain" description="2Fe-2S ferredoxin-type" evidence="9">
    <location>
        <begin position="269"/>
        <end position="356"/>
    </location>
</feature>
<gene>
    <name evidence="11" type="primary">kshB</name>
    <name evidence="11" type="ORF">GORBP_065_01250</name>
</gene>
<dbReference type="PROSITE" id="PS51085">
    <property type="entry name" value="2FE2S_FER_2"/>
    <property type="match status" value="1"/>
</dbReference>
<dbReference type="PROSITE" id="PS51384">
    <property type="entry name" value="FAD_FR"/>
    <property type="match status" value="1"/>
</dbReference>
<keyword evidence="7" id="KW-0408">Iron</keyword>
<dbReference type="SUPFAM" id="SSF54292">
    <property type="entry name" value="2Fe-2S ferredoxin-like"/>
    <property type="match status" value="1"/>
</dbReference>
<dbReference type="InterPro" id="IPR017938">
    <property type="entry name" value="Riboflavin_synthase-like_b-brl"/>
</dbReference>
<evidence type="ECO:0000256" key="4">
    <source>
        <dbReference type="ARBA" id="ARBA00022723"/>
    </source>
</evidence>
<dbReference type="InterPro" id="IPR008333">
    <property type="entry name" value="Cbr1-like_FAD-bd_dom"/>
</dbReference>
<reference evidence="11 12" key="1">
    <citation type="submission" date="2012-08" db="EMBL/GenBank/DDBJ databases">
        <title>Whole genome shotgun sequence of Gordonia rubripertincta NBRC 101908.</title>
        <authorList>
            <person name="Takarada H."/>
            <person name="Hosoyama A."/>
            <person name="Tsuchikane K."/>
            <person name="Katsumata H."/>
            <person name="Baba S."/>
            <person name="Ohji S."/>
            <person name="Yamazaki S."/>
            <person name="Fujita N."/>
        </authorList>
    </citation>
    <scope>NUCLEOTIDE SEQUENCE [LARGE SCALE GENOMIC DNA]</scope>
    <source>
        <strain evidence="11 12">NBRC 101908</strain>
    </source>
</reference>
<dbReference type="Gene3D" id="3.10.20.30">
    <property type="match status" value="1"/>
</dbReference>
<accession>A0ABQ0HU49</accession>
<dbReference type="PRINTS" id="PR00410">
    <property type="entry name" value="PHEHYDRXLASE"/>
</dbReference>
<dbReference type="PRINTS" id="PR00371">
    <property type="entry name" value="FPNCR"/>
</dbReference>
<keyword evidence="5" id="KW-0274">FAD</keyword>
<evidence type="ECO:0000313" key="12">
    <source>
        <dbReference type="Proteomes" id="UP000010744"/>
    </source>
</evidence>
<dbReference type="Pfam" id="PF00175">
    <property type="entry name" value="NAD_binding_1"/>
    <property type="match status" value="1"/>
</dbReference>
<feature type="domain" description="FAD-binding FR-type" evidence="10">
    <location>
        <begin position="16"/>
        <end position="122"/>
    </location>
</feature>
<keyword evidence="8" id="KW-0411">Iron-sulfur</keyword>
<evidence type="ECO:0000256" key="1">
    <source>
        <dbReference type="ARBA" id="ARBA00001974"/>
    </source>
</evidence>
<dbReference type="EMBL" id="BAHB01000065">
    <property type="protein sequence ID" value="GAB85795.1"/>
    <property type="molecule type" value="Genomic_DNA"/>
</dbReference>
<dbReference type="InterPro" id="IPR050415">
    <property type="entry name" value="MRET"/>
</dbReference>
<dbReference type="PANTHER" id="PTHR47354">
    <property type="entry name" value="NADH OXIDOREDUCTASE HCR"/>
    <property type="match status" value="1"/>
</dbReference>
<comment type="cofactor">
    <cofactor evidence="1">
        <name>FAD</name>
        <dbReference type="ChEBI" id="CHEBI:57692"/>
    </cofactor>
</comment>
<name>A0ABQ0HU49_GORRU</name>
<keyword evidence="12" id="KW-1185">Reference proteome</keyword>
<evidence type="ECO:0000256" key="3">
    <source>
        <dbReference type="ARBA" id="ARBA00022714"/>
    </source>
</evidence>
<keyword evidence="3" id="KW-0001">2Fe-2S</keyword>
<dbReference type="InterPro" id="IPR001709">
    <property type="entry name" value="Flavoprot_Pyr_Nucl_cyt_Rdtase"/>
</dbReference>
<evidence type="ECO:0000256" key="7">
    <source>
        <dbReference type="ARBA" id="ARBA00023004"/>
    </source>
</evidence>
<dbReference type="Pfam" id="PF00111">
    <property type="entry name" value="Fer2"/>
    <property type="match status" value="1"/>
</dbReference>
<dbReference type="CDD" id="cd06214">
    <property type="entry name" value="PA_degradation_oxidoreductase_like"/>
    <property type="match status" value="1"/>
</dbReference>
<proteinExistence type="predicted"/>
<evidence type="ECO:0000256" key="2">
    <source>
        <dbReference type="ARBA" id="ARBA00022630"/>
    </source>
</evidence>
<dbReference type="InterPro" id="IPR001433">
    <property type="entry name" value="OxRdtase_FAD/NAD-bd"/>
</dbReference>
<dbReference type="Gene3D" id="2.40.30.10">
    <property type="entry name" value="Translation factors"/>
    <property type="match status" value="1"/>
</dbReference>
<dbReference type="InterPro" id="IPR006058">
    <property type="entry name" value="2Fe2S_fd_BS"/>
</dbReference>
<keyword evidence="6" id="KW-0560">Oxidoreductase</keyword>
<protein>
    <submittedName>
        <fullName evidence="11">3-ketosteroid 9alpha-hydroxylase component KshB</fullName>
    </submittedName>
</protein>
<keyword evidence="4" id="KW-0479">Metal-binding</keyword>
<evidence type="ECO:0000313" key="11">
    <source>
        <dbReference type="EMBL" id="GAB85795.1"/>
    </source>
</evidence>
<dbReference type="InterPro" id="IPR036010">
    <property type="entry name" value="2Fe-2S_ferredoxin-like_sf"/>
</dbReference>
<dbReference type="Gene3D" id="3.40.50.80">
    <property type="entry name" value="Nucleotide-binding domain of ferredoxin-NADP reductase (FNR) module"/>
    <property type="match status" value="1"/>
</dbReference>
<dbReference type="PROSITE" id="PS00197">
    <property type="entry name" value="2FE2S_FER_1"/>
    <property type="match status" value="1"/>
</dbReference>
<evidence type="ECO:0000259" key="9">
    <source>
        <dbReference type="PROSITE" id="PS51085"/>
    </source>
</evidence>
<dbReference type="SUPFAM" id="SSF52343">
    <property type="entry name" value="Ferredoxin reductase-like, C-terminal NADP-linked domain"/>
    <property type="match status" value="1"/>
</dbReference>
<dbReference type="SUPFAM" id="SSF63380">
    <property type="entry name" value="Riboflavin synthase domain-like"/>
    <property type="match status" value="1"/>
</dbReference>
<organism evidence="11 12">
    <name type="scientific">Gordonia rubripertincta NBRC 101908</name>
    <dbReference type="NCBI Taxonomy" id="1077975"/>
    <lineage>
        <taxon>Bacteria</taxon>
        <taxon>Bacillati</taxon>
        <taxon>Actinomycetota</taxon>
        <taxon>Actinomycetes</taxon>
        <taxon>Mycobacteriales</taxon>
        <taxon>Gordoniaceae</taxon>
        <taxon>Gordonia</taxon>
    </lineage>
</organism>
<dbReference type="PANTHER" id="PTHR47354:SF8">
    <property type="entry name" value="1,2-PHENYLACETYL-COA EPOXIDASE, SUBUNIT E"/>
    <property type="match status" value="1"/>
</dbReference>
<evidence type="ECO:0000256" key="5">
    <source>
        <dbReference type="ARBA" id="ARBA00022827"/>
    </source>
</evidence>
<comment type="caution">
    <text evidence="11">The sequence shown here is derived from an EMBL/GenBank/DDBJ whole genome shotgun (WGS) entry which is preliminary data.</text>
</comment>
<dbReference type="InterPro" id="IPR039261">
    <property type="entry name" value="FNR_nucleotide-bd"/>
</dbReference>
<evidence type="ECO:0000256" key="6">
    <source>
        <dbReference type="ARBA" id="ARBA00023002"/>
    </source>
</evidence>
<dbReference type="InterPro" id="IPR001041">
    <property type="entry name" value="2Fe-2S_ferredoxin-type"/>
</dbReference>
<sequence length="356" mass="37870">MSMTITDAAEQVMTSSRGVPLEVAAVIEETPDARSLVFTVPADRRAEFAYTPGQFLTLRIPSERTGSVARCYSLASSPFTDDLLKVTVKRTAAGYASNWLCDNVRTGDLIEVLPPAGVFTPEDFDDDLLLFAGGSGITPVMSILKAALSEGSHEVVLFYANRDESSVIFAGELRELAAAYADRLTVMHWLESVQGVPTVAQLAALSAKLDGHRVFTCGPAPFMGAVRDATARAGIVRNRVHAEVFTSLSGDPFAEVELPDVDAGTGDAASVTVNLDGQEHEFSWPRSATLVDVLLSKGISVPFSCREGECGSCAATLTAGEVDMDNSAVLDDEDIADGIILACQARPRSKNLSVEF</sequence>
<dbReference type="InterPro" id="IPR017927">
    <property type="entry name" value="FAD-bd_FR_type"/>
</dbReference>